<name>A0AAP0JFA5_9MAGN</name>
<protein>
    <submittedName>
        <fullName evidence="1">Uncharacterized protein</fullName>
    </submittedName>
</protein>
<reference evidence="1 2" key="1">
    <citation type="submission" date="2024-01" db="EMBL/GenBank/DDBJ databases">
        <title>Genome assemblies of Stephania.</title>
        <authorList>
            <person name="Yang L."/>
        </authorList>
    </citation>
    <scope>NUCLEOTIDE SEQUENCE [LARGE SCALE GENOMIC DNA]</scope>
    <source>
        <strain evidence="1">JXDWG</strain>
        <tissue evidence="1">Leaf</tissue>
    </source>
</reference>
<proteinExistence type="predicted"/>
<dbReference type="PANTHER" id="PTHR31681:SF34">
    <property type="entry name" value="DUF295 DOMAIN-CONTAINING PROTEIN"/>
    <property type="match status" value="1"/>
</dbReference>
<sequence>MIFRTTGLNQPTQVKKIERVLRVKNYTETLKRFEEYREAAKKRAYDQKIKHHRVSVDRNELLLFHSTMSLKRQTTASKLRRNQICGVCRRIQSGFETDGISKRKEILLSTAIGTQSKVPCIHKTYNVKKAVIVCRVIAGSVAVNKFEGRGEEEFDSVGSEGLRYKLEHFFVWNSSALLVS</sequence>
<dbReference type="EMBL" id="JBBNAG010000005">
    <property type="protein sequence ID" value="KAK9132988.1"/>
    <property type="molecule type" value="Genomic_DNA"/>
</dbReference>
<dbReference type="Gene3D" id="3.90.228.10">
    <property type="match status" value="1"/>
</dbReference>
<accession>A0AAP0JFA5</accession>
<dbReference type="Proteomes" id="UP001419268">
    <property type="component" value="Unassembled WGS sequence"/>
</dbReference>
<evidence type="ECO:0000313" key="1">
    <source>
        <dbReference type="EMBL" id="KAK9132988.1"/>
    </source>
</evidence>
<evidence type="ECO:0000313" key="2">
    <source>
        <dbReference type="Proteomes" id="UP001419268"/>
    </source>
</evidence>
<organism evidence="1 2">
    <name type="scientific">Stephania cephalantha</name>
    <dbReference type="NCBI Taxonomy" id="152367"/>
    <lineage>
        <taxon>Eukaryota</taxon>
        <taxon>Viridiplantae</taxon>
        <taxon>Streptophyta</taxon>
        <taxon>Embryophyta</taxon>
        <taxon>Tracheophyta</taxon>
        <taxon>Spermatophyta</taxon>
        <taxon>Magnoliopsida</taxon>
        <taxon>Ranunculales</taxon>
        <taxon>Menispermaceae</taxon>
        <taxon>Menispermoideae</taxon>
        <taxon>Cissampelideae</taxon>
        <taxon>Stephania</taxon>
    </lineage>
</organism>
<comment type="caution">
    <text evidence="1">The sequence shown here is derived from an EMBL/GenBank/DDBJ whole genome shotgun (WGS) entry which is preliminary data.</text>
</comment>
<dbReference type="AlphaFoldDB" id="A0AAP0JFA5"/>
<keyword evidence="2" id="KW-1185">Reference proteome</keyword>
<dbReference type="PANTHER" id="PTHR31681">
    <property type="entry name" value="C2H2-LIKE ZINC FINGER PROTEIN"/>
    <property type="match status" value="1"/>
</dbReference>
<gene>
    <name evidence="1" type="ORF">Scep_012516</name>
</gene>